<protein>
    <submittedName>
        <fullName evidence="3">YtxH domain-containing protein</fullName>
    </submittedName>
</protein>
<dbReference type="PANTHER" id="PTHR35792:SF1">
    <property type="entry name" value="SLL0268 PROTEIN"/>
    <property type="match status" value="1"/>
</dbReference>
<proteinExistence type="predicted"/>
<dbReference type="Pfam" id="PF12732">
    <property type="entry name" value="YtxH"/>
    <property type="match status" value="1"/>
</dbReference>
<dbReference type="InterPro" id="IPR052928">
    <property type="entry name" value="Desiccation-related_membrane"/>
</dbReference>
<feature type="region of interest" description="Disordered" evidence="1">
    <location>
        <begin position="194"/>
        <end position="232"/>
    </location>
</feature>
<comment type="caution">
    <text evidence="3">The sequence shown here is derived from an EMBL/GenBank/DDBJ whole genome shotgun (WGS) entry which is preliminary data.</text>
</comment>
<dbReference type="Gene3D" id="1.20.120.20">
    <property type="entry name" value="Apolipoprotein"/>
    <property type="match status" value="1"/>
</dbReference>
<feature type="transmembrane region" description="Helical" evidence="2">
    <location>
        <begin position="12"/>
        <end position="30"/>
    </location>
</feature>
<dbReference type="SUPFAM" id="SSF109775">
    <property type="entry name" value="Mannose-6-phosphate receptor binding protein 1 (Tip47), C-terminal domain"/>
    <property type="match status" value="1"/>
</dbReference>
<evidence type="ECO:0000313" key="3">
    <source>
        <dbReference type="EMBL" id="MBC6610830.1"/>
    </source>
</evidence>
<name>A0ABR7MIC9_9BACT</name>
<keyword evidence="2" id="KW-0812">Transmembrane</keyword>
<organism evidence="3 4">
    <name type="scientific">Hymenobacter citatus</name>
    <dbReference type="NCBI Taxonomy" id="2763506"/>
    <lineage>
        <taxon>Bacteria</taxon>
        <taxon>Pseudomonadati</taxon>
        <taxon>Bacteroidota</taxon>
        <taxon>Cytophagia</taxon>
        <taxon>Cytophagales</taxon>
        <taxon>Hymenobacteraceae</taxon>
        <taxon>Hymenobacter</taxon>
    </lineage>
</organism>
<keyword evidence="2" id="KW-1133">Transmembrane helix</keyword>
<dbReference type="Proteomes" id="UP000622017">
    <property type="component" value="Unassembled WGS sequence"/>
</dbReference>
<evidence type="ECO:0000256" key="1">
    <source>
        <dbReference type="SAM" id="MobiDB-lite"/>
    </source>
</evidence>
<dbReference type="PANTHER" id="PTHR35792">
    <property type="entry name" value="GENERAL STRESS PROTEIN"/>
    <property type="match status" value="1"/>
</dbReference>
<reference evidence="3 4" key="1">
    <citation type="submission" date="2020-08" db="EMBL/GenBank/DDBJ databases">
        <title>Hymenobacter sp.</title>
        <authorList>
            <person name="Kim M.K."/>
        </authorList>
    </citation>
    <scope>NUCLEOTIDE SEQUENCE [LARGE SCALE GENOMIC DNA]</scope>
    <source>
        <strain evidence="3 4">BT507</strain>
    </source>
</reference>
<sequence>MKDNKDNAGKIILSLLIGATAGAVAGLLLAPEAGEETRANLKKSAAKLGDDVNKLLQKGQESIDQAKTSAAGLVEQGKAAANDALASLSAEAQGLAGKATDLAHQATEQAKKVADEVSSKAQALAGTATDKVQAAADTVTGQAKGLADQAKDVADKVTGQAKDLAETAADKGAAVAEQADTELNSATAEAKHLVNHAEKAPINQPAGPQPTPKVDPIEAKAHHNANTNDDVA</sequence>
<gene>
    <name evidence="3" type="ORF">H8B15_07840</name>
</gene>
<dbReference type="RefSeq" id="WP_187319108.1">
    <property type="nucleotide sequence ID" value="NZ_JACSCY010000004.1"/>
</dbReference>
<dbReference type="EMBL" id="JACSCY010000004">
    <property type="protein sequence ID" value="MBC6610830.1"/>
    <property type="molecule type" value="Genomic_DNA"/>
</dbReference>
<evidence type="ECO:0000313" key="4">
    <source>
        <dbReference type="Proteomes" id="UP000622017"/>
    </source>
</evidence>
<dbReference type="InterPro" id="IPR024623">
    <property type="entry name" value="YtxH"/>
</dbReference>
<accession>A0ABR7MIC9</accession>
<keyword evidence="4" id="KW-1185">Reference proteome</keyword>
<evidence type="ECO:0000256" key="2">
    <source>
        <dbReference type="SAM" id="Phobius"/>
    </source>
</evidence>
<keyword evidence="2" id="KW-0472">Membrane</keyword>